<evidence type="ECO:0000313" key="2">
    <source>
        <dbReference type="EMBL" id="TDN29180.1"/>
    </source>
</evidence>
<feature type="chain" id="PRO_5041167594" evidence="1">
    <location>
        <begin position="25"/>
        <end position="104"/>
    </location>
</feature>
<gene>
    <name evidence="2" type="ORF">CEE75_11525</name>
</gene>
<dbReference type="AlphaFoldDB" id="A0A4R6CQK7"/>
<sequence>MKSIKLFGSTGLLIGAALTLVACGQSNTNAAKSAKKFPEQTVQKTAQKGGTLNYAIETDTPFKGIFDSQLSVDQVDSDVMQFGNEGLFDTDNSYQIRVVLVKSF</sequence>
<name>A0A4R6CQK7_9LACO</name>
<evidence type="ECO:0000256" key="1">
    <source>
        <dbReference type="SAM" id="SignalP"/>
    </source>
</evidence>
<reference evidence="2 3" key="1">
    <citation type="submission" date="2017-06" db="EMBL/GenBank/DDBJ databases">
        <authorList>
            <person name="Swanenburg J."/>
            <person name="Kort R."/>
        </authorList>
    </citation>
    <scope>NUCLEOTIDE SEQUENCE [LARGE SCALE GENOMIC DNA]</scope>
    <source>
        <strain evidence="2 3">RL05</strain>
    </source>
</reference>
<dbReference type="Proteomes" id="UP000295195">
    <property type="component" value="Unassembled WGS sequence"/>
</dbReference>
<dbReference type="EMBL" id="NKLP01000233">
    <property type="protein sequence ID" value="TDN29180.1"/>
    <property type="molecule type" value="Genomic_DNA"/>
</dbReference>
<proteinExistence type="predicted"/>
<evidence type="ECO:0000313" key="3">
    <source>
        <dbReference type="Proteomes" id="UP000295195"/>
    </source>
</evidence>
<feature type="signal peptide" evidence="1">
    <location>
        <begin position="1"/>
        <end position="24"/>
    </location>
</feature>
<accession>A0A4R6CQK7</accession>
<organism evidence="2 3">
    <name type="scientific">Lactobacillus crispatus</name>
    <dbReference type="NCBI Taxonomy" id="47770"/>
    <lineage>
        <taxon>Bacteria</taxon>
        <taxon>Bacillati</taxon>
        <taxon>Bacillota</taxon>
        <taxon>Bacilli</taxon>
        <taxon>Lactobacillales</taxon>
        <taxon>Lactobacillaceae</taxon>
        <taxon>Lactobacillus</taxon>
    </lineage>
</organism>
<dbReference type="PROSITE" id="PS51257">
    <property type="entry name" value="PROKAR_LIPOPROTEIN"/>
    <property type="match status" value="1"/>
</dbReference>
<comment type="caution">
    <text evidence="2">The sequence shown here is derived from an EMBL/GenBank/DDBJ whole genome shotgun (WGS) entry which is preliminary data.</text>
</comment>
<keyword evidence="1" id="KW-0732">Signal</keyword>
<protein>
    <submittedName>
        <fullName evidence="2">Peptide ABC transporter substrate-binding protein</fullName>
    </submittedName>
</protein>